<feature type="transmembrane region" description="Helical" evidence="1">
    <location>
        <begin position="115"/>
        <end position="135"/>
    </location>
</feature>
<name>A0A6C0INK3_9ZZZZ</name>
<dbReference type="EMBL" id="MN740231">
    <property type="protein sequence ID" value="QHT94778.1"/>
    <property type="molecule type" value="Genomic_DNA"/>
</dbReference>
<feature type="transmembrane region" description="Helical" evidence="1">
    <location>
        <begin position="65"/>
        <end position="84"/>
    </location>
</feature>
<sequence length="138" mass="16225">MTNATTKSEITKNYEQQLPEDLKTIYKQVVKERSEIYYMGYVLGFILAMLLLLTNTYILKRKMSTTAMVCQTILVSFLTNYFYYTLTPKKHMMLEHIKTEDQTKAWLKMYKGMQYNYHMGMLLGLVAVGMMAYAFRCA</sequence>
<evidence type="ECO:0000256" key="1">
    <source>
        <dbReference type="SAM" id="Phobius"/>
    </source>
</evidence>
<reference evidence="2" key="1">
    <citation type="journal article" date="2020" name="Nature">
        <title>Giant virus diversity and host interactions through global metagenomics.</title>
        <authorList>
            <person name="Schulz F."/>
            <person name="Roux S."/>
            <person name="Paez-Espino D."/>
            <person name="Jungbluth S."/>
            <person name="Walsh D.A."/>
            <person name="Denef V.J."/>
            <person name="McMahon K.D."/>
            <person name="Konstantinidis K.T."/>
            <person name="Eloe-Fadrosh E.A."/>
            <person name="Kyrpides N.C."/>
            <person name="Woyke T."/>
        </authorList>
    </citation>
    <scope>NUCLEOTIDE SEQUENCE</scope>
    <source>
        <strain evidence="2">GVMAG-M-3300024261-26</strain>
    </source>
</reference>
<proteinExistence type="predicted"/>
<evidence type="ECO:0000313" key="2">
    <source>
        <dbReference type="EMBL" id="QHT94778.1"/>
    </source>
</evidence>
<organism evidence="2">
    <name type="scientific">viral metagenome</name>
    <dbReference type="NCBI Taxonomy" id="1070528"/>
    <lineage>
        <taxon>unclassified sequences</taxon>
        <taxon>metagenomes</taxon>
        <taxon>organismal metagenomes</taxon>
    </lineage>
</organism>
<keyword evidence="1" id="KW-1133">Transmembrane helix</keyword>
<dbReference type="AlphaFoldDB" id="A0A6C0INK3"/>
<accession>A0A6C0INK3</accession>
<keyword evidence="1" id="KW-0472">Membrane</keyword>
<feature type="transmembrane region" description="Helical" evidence="1">
    <location>
        <begin position="36"/>
        <end position="53"/>
    </location>
</feature>
<keyword evidence="1" id="KW-0812">Transmembrane</keyword>
<protein>
    <submittedName>
        <fullName evidence="2">Uncharacterized protein</fullName>
    </submittedName>
</protein>